<keyword evidence="3" id="KW-1185">Reference proteome</keyword>
<evidence type="ECO:0000313" key="3">
    <source>
        <dbReference type="Proteomes" id="UP001177003"/>
    </source>
</evidence>
<gene>
    <name evidence="2" type="ORF">LSALG_LOCUS16615</name>
</gene>
<reference evidence="2" key="1">
    <citation type="submission" date="2023-04" db="EMBL/GenBank/DDBJ databases">
        <authorList>
            <person name="Vijverberg K."/>
            <person name="Xiong W."/>
            <person name="Schranz E."/>
        </authorList>
    </citation>
    <scope>NUCLEOTIDE SEQUENCE</scope>
</reference>
<sequence length="214" mass="24224">MGLLLLLLSFVYKFHQTSTFLGWKFDHKRSLPTPVIGTNRDQQEKDGRWTTGVASCYPVTFDVAAALNHQPPPPANPFYYERTQEVNTPHFILYLKKNARFLPFLPLYANTRLQNYAPTFRSSLLSLPTVDHLQHRSPPPVVYLPEIDSHHDFRRQASTSLSFLLPSTHSPTSLIYNTSPIYNHLLPPTLILPPPPASTSAASDDDLMLQVTSE</sequence>
<evidence type="ECO:0000256" key="1">
    <source>
        <dbReference type="SAM" id="SignalP"/>
    </source>
</evidence>
<dbReference type="EMBL" id="OX465079">
    <property type="protein sequence ID" value="CAI9276647.1"/>
    <property type="molecule type" value="Genomic_DNA"/>
</dbReference>
<accession>A0AA35YMN4</accession>
<keyword evidence="1" id="KW-0732">Signal</keyword>
<evidence type="ECO:0000313" key="2">
    <source>
        <dbReference type="EMBL" id="CAI9276647.1"/>
    </source>
</evidence>
<feature type="signal peptide" evidence="1">
    <location>
        <begin position="1"/>
        <end position="19"/>
    </location>
</feature>
<dbReference type="Proteomes" id="UP001177003">
    <property type="component" value="Chromosome 3"/>
</dbReference>
<feature type="chain" id="PRO_5041411143" evidence="1">
    <location>
        <begin position="20"/>
        <end position="214"/>
    </location>
</feature>
<organism evidence="2 3">
    <name type="scientific">Lactuca saligna</name>
    <name type="common">Willowleaf lettuce</name>
    <dbReference type="NCBI Taxonomy" id="75948"/>
    <lineage>
        <taxon>Eukaryota</taxon>
        <taxon>Viridiplantae</taxon>
        <taxon>Streptophyta</taxon>
        <taxon>Embryophyta</taxon>
        <taxon>Tracheophyta</taxon>
        <taxon>Spermatophyta</taxon>
        <taxon>Magnoliopsida</taxon>
        <taxon>eudicotyledons</taxon>
        <taxon>Gunneridae</taxon>
        <taxon>Pentapetalae</taxon>
        <taxon>asterids</taxon>
        <taxon>campanulids</taxon>
        <taxon>Asterales</taxon>
        <taxon>Asteraceae</taxon>
        <taxon>Cichorioideae</taxon>
        <taxon>Cichorieae</taxon>
        <taxon>Lactucinae</taxon>
        <taxon>Lactuca</taxon>
    </lineage>
</organism>
<protein>
    <submittedName>
        <fullName evidence="2">Uncharacterized protein</fullName>
    </submittedName>
</protein>
<dbReference type="AlphaFoldDB" id="A0AA35YMN4"/>
<proteinExistence type="predicted"/>
<name>A0AA35YMN4_LACSI</name>